<evidence type="ECO:0000256" key="3">
    <source>
        <dbReference type="ARBA" id="ARBA00022448"/>
    </source>
</evidence>
<evidence type="ECO:0000313" key="8">
    <source>
        <dbReference type="Proteomes" id="UP001180840"/>
    </source>
</evidence>
<evidence type="ECO:0000256" key="1">
    <source>
        <dbReference type="ARBA" id="ARBA00004196"/>
    </source>
</evidence>
<dbReference type="CDD" id="cd08494">
    <property type="entry name" value="PBP2_NikA_DppA_OppA_like_6"/>
    <property type="match status" value="1"/>
</dbReference>
<accession>A0ABU2A1K5</accession>
<keyword evidence="4 5" id="KW-0732">Signal</keyword>
<evidence type="ECO:0000256" key="4">
    <source>
        <dbReference type="ARBA" id="ARBA00022729"/>
    </source>
</evidence>
<dbReference type="EMBL" id="JAVDXZ010000001">
    <property type="protein sequence ID" value="MDR7330003.1"/>
    <property type="molecule type" value="Genomic_DNA"/>
</dbReference>
<dbReference type="Gene3D" id="3.40.190.10">
    <property type="entry name" value="Periplasmic binding protein-like II"/>
    <property type="match status" value="1"/>
</dbReference>
<gene>
    <name evidence="7" type="ORF">J2S39_001679</name>
</gene>
<dbReference type="InterPro" id="IPR030678">
    <property type="entry name" value="Peptide/Ni-bd"/>
</dbReference>
<dbReference type="InterPro" id="IPR000914">
    <property type="entry name" value="SBP_5_dom"/>
</dbReference>
<dbReference type="RefSeq" id="WP_290195301.1">
    <property type="nucleotide sequence ID" value="NZ_CP047654.1"/>
</dbReference>
<dbReference type="Gene3D" id="3.10.105.10">
    <property type="entry name" value="Dipeptide-binding Protein, Domain 3"/>
    <property type="match status" value="1"/>
</dbReference>
<feature type="signal peptide" evidence="5">
    <location>
        <begin position="1"/>
        <end position="24"/>
    </location>
</feature>
<sequence length="508" mass="53852">MSIRRLITLGAATASLAASLAACSAGSTATQLGRPDGGDGDRLVVGTVGPPASLDFTTTGGAAIPQALMGNVYETLVRIDADGEVVPHLATSWEVSPDGLVHTFHLREGVTFTNGDAFTAHTAAWSIEQVRTAWTNGLKSRMAPVAATRVLDDHTLEVTLSTPSNRWLWSMGTTTGAMMTPAGVDKRASEPIGTGPYVLDHFAVGESISFAPNPDYWGGAVQEGAAIRYFSDAIGSVNALRSGDVDVVWSLQAPELLDTLPEEYSVQVGTTNGEVVLSMNNDAAPFDDPRVRRAVAHGIDREAINRVVWEGLATDTGGAPVPPSDPWFTGRDYYPFDPGKARALLAEAGYSPDNRPRVELTVPSLPYAESAAELLYSQLRDLGFDVTLTTAEFPAVWLADVMGAKDYQMSLISHVEPRDVPALFGDPDYYLGFDDARVREELRLADVTPGPAAQRSHMIAAVDGIMADAGALTLVNAPNIVLTAPGVTGVDADIVVDSLPLAPIRKED</sequence>
<feature type="chain" id="PRO_5045685391" evidence="5">
    <location>
        <begin position="25"/>
        <end position="508"/>
    </location>
</feature>
<dbReference type="PANTHER" id="PTHR30290">
    <property type="entry name" value="PERIPLASMIC BINDING COMPONENT OF ABC TRANSPORTER"/>
    <property type="match status" value="1"/>
</dbReference>
<evidence type="ECO:0000256" key="5">
    <source>
        <dbReference type="SAM" id="SignalP"/>
    </source>
</evidence>
<feature type="domain" description="Solute-binding protein family 5" evidence="6">
    <location>
        <begin position="84"/>
        <end position="413"/>
    </location>
</feature>
<evidence type="ECO:0000259" key="6">
    <source>
        <dbReference type="Pfam" id="PF00496"/>
    </source>
</evidence>
<comment type="subcellular location">
    <subcellularLocation>
        <location evidence="1">Cell envelope</location>
    </subcellularLocation>
</comment>
<proteinExistence type="inferred from homology"/>
<organism evidence="7 8">
    <name type="scientific">Corynebacterium guangdongense</name>
    <dbReference type="NCBI Taxonomy" id="1783348"/>
    <lineage>
        <taxon>Bacteria</taxon>
        <taxon>Bacillati</taxon>
        <taxon>Actinomycetota</taxon>
        <taxon>Actinomycetes</taxon>
        <taxon>Mycobacteriales</taxon>
        <taxon>Corynebacteriaceae</taxon>
        <taxon>Corynebacterium</taxon>
    </lineage>
</organism>
<dbReference type="Proteomes" id="UP001180840">
    <property type="component" value="Unassembled WGS sequence"/>
</dbReference>
<dbReference type="Pfam" id="PF00496">
    <property type="entry name" value="SBP_bac_5"/>
    <property type="match status" value="1"/>
</dbReference>
<comment type="caution">
    <text evidence="7">The sequence shown here is derived from an EMBL/GenBank/DDBJ whole genome shotgun (WGS) entry which is preliminary data.</text>
</comment>
<dbReference type="PANTHER" id="PTHR30290:SF10">
    <property type="entry name" value="PERIPLASMIC OLIGOPEPTIDE-BINDING PROTEIN-RELATED"/>
    <property type="match status" value="1"/>
</dbReference>
<dbReference type="PROSITE" id="PS51257">
    <property type="entry name" value="PROKAR_LIPOPROTEIN"/>
    <property type="match status" value="1"/>
</dbReference>
<evidence type="ECO:0000313" key="7">
    <source>
        <dbReference type="EMBL" id="MDR7330003.1"/>
    </source>
</evidence>
<dbReference type="InterPro" id="IPR039424">
    <property type="entry name" value="SBP_5"/>
</dbReference>
<evidence type="ECO:0000256" key="2">
    <source>
        <dbReference type="ARBA" id="ARBA00005695"/>
    </source>
</evidence>
<dbReference type="PIRSF" id="PIRSF002741">
    <property type="entry name" value="MppA"/>
    <property type="match status" value="1"/>
</dbReference>
<comment type="similarity">
    <text evidence="2">Belongs to the bacterial solute-binding protein 5 family.</text>
</comment>
<keyword evidence="8" id="KW-1185">Reference proteome</keyword>
<name>A0ABU2A1K5_9CORY</name>
<dbReference type="SUPFAM" id="SSF53850">
    <property type="entry name" value="Periplasmic binding protein-like II"/>
    <property type="match status" value="1"/>
</dbReference>
<reference evidence="7" key="1">
    <citation type="submission" date="2023-07" db="EMBL/GenBank/DDBJ databases">
        <title>Sequencing the genomes of 1000 actinobacteria strains.</title>
        <authorList>
            <person name="Klenk H.-P."/>
        </authorList>
    </citation>
    <scope>NUCLEOTIDE SEQUENCE</scope>
    <source>
        <strain evidence="7">DSM 107476</strain>
    </source>
</reference>
<protein>
    <submittedName>
        <fullName evidence="7">Peptide/nickel transport system substrate-binding protein</fullName>
    </submittedName>
</protein>
<keyword evidence="3" id="KW-0813">Transport</keyword>